<dbReference type="PANTHER" id="PTHR43112">
    <property type="entry name" value="FERREDOXIN"/>
    <property type="match status" value="1"/>
</dbReference>
<dbReference type="PANTHER" id="PTHR43112:SF10">
    <property type="entry name" value="FERREDOXIN C 2, CHLOROPLASTIC"/>
    <property type="match status" value="1"/>
</dbReference>
<dbReference type="EMBL" id="QGNW01001216">
    <property type="protein sequence ID" value="RVW49961.1"/>
    <property type="molecule type" value="Genomic_DNA"/>
</dbReference>
<protein>
    <submittedName>
        <fullName evidence="3">Uncharacterized protein</fullName>
    </submittedName>
</protein>
<gene>
    <name evidence="3" type="ORF">CK203_091796</name>
</gene>
<reference evidence="3 4" key="1">
    <citation type="journal article" date="2018" name="PLoS Genet.">
        <title>Population sequencing reveals clonal diversity and ancestral inbreeding in the grapevine cultivar Chardonnay.</title>
        <authorList>
            <person name="Roach M.J."/>
            <person name="Johnson D.L."/>
            <person name="Bohlmann J."/>
            <person name="van Vuuren H.J."/>
            <person name="Jones S.J."/>
            <person name="Pretorius I.S."/>
            <person name="Schmidt S.A."/>
            <person name="Borneman A.R."/>
        </authorList>
    </citation>
    <scope>NUCLEOTIDE SEQUENCE [LARGE SCALE GENOMIC DNA]</scope>
    <source>
        <strain evidence="4">cv. Chardonnay</strain>
        <tissue evidence="3">Leaf</tissue>
    </source>
</reference>
<dbReference type="InterPro" id="IPR012675">
    <property type="entry name" value="Beta-grasp_dom_sf"/>
</dbReference>
<keyword evidence="1" id="KW-0479">Metal-binding</keyword>
<dbReference type="GO" id="GO:0051537">
    <property type="term" value="F:2 iron, 2 sulfur cluster binding"/>
    <property type="evidence" value="ECO:0007669"/>
    <property type="project" value="UniProtKB-KW"/>
</dbReference>
<name>A0A438EQF9_VITVI</name>
<dbReference type="InterPro" id="IPR036010">
    <property type="entry name" value="2Fe-2S_ferredoxin-like_sf"/>
</dbReference>
<evidence type="ECO:0000313" key="3">
    <source>
        <dbReference type="EMBL" id="RVW49961.1"/>
    </source>
</evidence>
<sequence length="120" mass="13431">MNSILTRRLLYAGCCTSCAVRIKSGQIRQPEALGISAELKSKAWIIAFLLGDTARKYFMRDFYSLYRSVLKADKEVNFISSAMQGYALLCVGFPSSDIEVETQDEDEVMCGITSIQLKKI</sequence>
<dbReference type="Proteomes" id="UP000288805">
    <property type="component" value="Unassembled WGS sequence"/>
</dbReference>
<dbReference type="AlphaFoldDB" id="A0A438EQF9"/>
<evidence type="ECO:0000256" key="1">
    <source>
        <dbReference type="ARBA" id="ARBA00022714"/>
    </source>
</evidence>
<evidence type="ECO:0000256" key="2">
    <source>
        <dbReference type="ARBA" id="ARBA00023014"/>
    </source>
</evidence>
<accession>A0A438EQF9</accession>
<keyword evidence="1" id="KW-0408">Iron</keyword>
<proteinExistence type="predicted"/>
<dbReference type="Gene3D" id="3.10.20.30">
    <property type="match status" value="1"/>
</dbReference>
<comment type="caution">
    <text evidence="3">The sequence shown here is derived from an EMBL/GenBank/DDBJ whole genome shotgun (WGS) entry which is preliminary data.</text>
</comment>
<organism evidence="3 4">
    <name type="scientific">Vitis vinifera</name>
    <name type="common">Grape</name>
    <dbReference type="NCBI Taxonomy" id="29760"/>
    <lineage>
        <taxon>Eukaryota</taxon>
        <taxon>Viridiplantae</taxon>
        <taxon>Streptophyta</taxon>
        <taxon>Embryophyta</taxon>
        <taxon>Tracheophyta</taxon>
        <taxon>Spermatophyta</taxon>
        <taxon>Magnoliopsida</taxon>
        <taxon>eudicotyledons</taxon>
        <taxon>Gunneridae</taxon>
        <taxon>Pentapetalae</taxon>
        <taxon>rosids</taxon>
        <taxon>Vitales</taxon>
        <taxon>Vitaceae</taxon>
        <taxon>Viteae</taxon>
        <taxon>Vitis</taxon>
    </lineage>
</organism>
<dbReference type="SUPFAM" id="SSF54292">
    <property type="entry name" value="2Fe-2S ferredoxin-like"/>
    <property type="match status" value="1"/>
</dbReference>
<keyword evidence="1" id="KW-0001">2Fe-2S</keyword>
<keyword evidence="2" id="KW-0411">Iron-sulfur</keyword>
<evidence type="ECO:0000313" key="4">
    <source>
        <dbReference type="Proteomes" id="UP000288805"/>
    </source>
</evidence>